<keyword evidence="2" id="KW-1185">Reference proteome</keyword>
<dbReference type="EMBL" id="SUPK01000001">
    <property type="protein sequence ID" value="TJY44257.1"/>
    <property type="molecule type" value="Genomic_DNA"/>
</dbReference>
<accession>A0A4U0FH30</accession>
<evidence type="ECO:0000313" key="2">
    <source>
        <dbReference type="Proteomes" id="UP000309673"/>
    </source>
</evidence>
<organism evidence="1 2">
    <name type="scientific">Cohnella pontilimi</name>
    <dbReference type="NCBI Taxonomy" id="2564100"/>
    <lineage>
        <taxon>Bacteria</taxon>
        <taxon>Bacillati</taxon>
        <taxon>Bacillota</taxon>
        <taxon>Bacilli</taxon>
        <taxon>Bacillales</taxon>
        <taxon>Paenibacillaceae</taxon>
        <taxon>Cohnella</taxon>
    </lineage>
</organism>
<comment type="caution">
    <text evidence="1">The sequence shown here is derived from an EMBL/GenBank/DDBJ whole genome shotgun (WGS) entry which is preliminary data.</text>
</comment>
<proteinExistence type="predicted"/>
<name>A0A4U0FH30_9BACL</name>
<dbReference type="OrthoDB" id="9801954at2"/>
<reference evidence="1 2" key="1">
    <citation type="submission" date="2019-04" db="EMBL/GenBank/DDBJ databases">
        <title>Cohnella sp. nov., isolated from soil.</title>
        <authorList>
            <person name="Kim W."/>
        </authorList>
    </citation>
    <scope>NUCLEOTIDE SEQUENCE [LARGE SCALE GENOMIC DNA]</scope>
    <source>
        <strain evidence="1 2">CAU 1483</strain>
    </source>
</reference>
<evidence type="ECO:0008006" key="3">
    <source>
        <dbReference type="Google" id="ProtNLM"/>
    </source>
</evidence>
<dbReference type="RefSeq" id="WP_136776037.1">
    <property type="nucleotide sequence ID" value="NZ_SUPK01000001.1"/>
</dbReference>
<dbReference type="Proteomes" id="UP000309673">
    <property type="component" value="Unassembled WGS sequence"/>
</dbReference>
<protein>
    <recommendedName>
        <fullName evidence="3">Glycosyltransferase family 2 protein</fullName>
    </recommendedName>
</protein>
<gene>
    <name evidence="1" type="ORF">E5161_02395</name>
</gene>
<evidence type="ECO:0000313" key="1">
    <source>
        <dbReference type="EMBL" id="TJY44257.1"/>
    </source>
</evidence>
<dbReference type="AlphaFoldDB" id="A0A4U0FH30"/>
<sequence length="264" mass="31171">MICFVILASEDKEETLLNQIENLRAFHPECKIVLYNGSSNKHFGRSAEVHVCPDSRPLQRGKQARFYMDIMRWLEQIDLDYEYLVNLDSETLFIRSGYEKYLQFIMRGYDYMGIATETISSPEQYPQWVAGQMMWKEWGLWKPVLQADSFCVSYHTNQVFKKSLVRSIVRKWDWNALERLMESTEVPSLEKILWPTIASLSGARLRPYLWESVERTFKVGEHLDLEEVRMAVLRPHVYFVHPVHGDMADPARKWISEIVLEKAR</sequence>